<dbReference type="NCBIfam" id="TIGR01031">
    <property type="entry name" value="rpmF_bact"/>
    <property type="match status" value="1"/>
</dbReference>
<keyword evidence="11" id="KW-1185">Reference proteome</keyword>
<reference evidence="10" key="1">
    <citation type="journal article" date="2023" name="Mol. Biol. Evol.">
        <title>Third-Generation Sequencing Reveals the Adaptive Role of the Epigenome in Three Deep-Sea Polychaetes.</title>
        <authorList>
            <person name="Perez M."/>
            <person name="Aroh O."/>
            <person name="Sun Y."/>
            <person name="Lan Y."/>
            <person name="Juniper S.K."/>
            <person name="Young C.R."/>
            <person name="Angers B."/>
            <person name="Qian P.Y."/>
        </authorList>
    </citation>
    <scope>NUCLEOTIDE SEQUENCE</scope>
    <source>
        <strain evidence="10">R07B-5</strain>
    </source>
</reference>
<evidence type="ECO:0000256" key="5">
    <source>
        <dbReference type="ARBA" id="ARBA00023128"/>
    </source>
</evidence>
<dbReference type="GO" id="GO:0005762">
    <property type="term" value="C:mitochondrial large ribosomal subunit"/>
    <property type="evidence" value="ECO:0007669"/>
    <property type="project" value="TreeGrafter"/>
</dbReference>
<comment type="caution">
    <text evidence="10">The sequence shown here is derived from an EMBL/GenBank/DDBJ whole genome shotgun (WGS) entry which is preliminary data.</text>
</comment>
<gene>
    <name evidence="10" type="ORF">NP493_69g05027</name>
</gene>
<accession>A0AAD9P9R2</accession>
<evidence type="ECO:0000256" key="2">
    <source>
        <dbReference type="ARBA" id="ARBA00008560"/>
    </source>
</evidence>
<evidence type="ECO:0000256" key="4">
    <source>
        <dbReference type="ARBA" id="ARBA00022980"/>
    </source>
</evidence>
<dbReference type="PANTHER" id="PTHR21026">
    <property type="entry name" value="39S RIBOSOMAL PROTEIN L32, MITOCHONDRIAL"/>
    <property type="match status" value="1"/>
</dbReference>
<comment type="subcellular location">
    <subcellularLocation>
        <location evidence="1">Mitochondrion</location>
    </subcellularLocation>
</comment>
<dbReference type="InterPro" id="IPR002677">
    <property type="entry name" value="Ribosomal_bL32"/>
</dbReference>
<evidence type="ECO:0000256" key="7">
    <source>
        <dbReference type="ARBA" id="ARBA00039935"/>
    </source>
</evidence>
<evidence type="ECO:0000256" key="6">
    <source>
        <dbReference type="ARBA" id="ARBA00023274"/>
    </source>
</evidence>
<dbReference type="InterPro" id="IPR011332">
    <property type="entry name" value="Ribosomal_zn-bd"/>
</dbReference>
<dbReference type="PANTHER" id="PTHR21026:SF2">
    <property type="entry name" value="LARGE RIBOSOMAL SUBUNIT PROTEIN BL32M"/>
    <property type="match status" value="1"/>
</dbReference>
<organism evidence="10 11">
    <name type="scientific">Ridgeia piscesae</name>
    <name type="common">Tubeworm</name>
    <dbReference type="NCBI Taxonomy" id="27915"/>
    <lineage>
        <taxon>Eukaryota</taxon>
        <taxon>Metazoa</taxon>
        <taxon>Spiralia</taxon>
        <taxon>Lophotrochozoa</taxon>
        <taxon>Annelida</taxon>
        <taxon>Polychaeta</taxon>
        <taxon>Sedentaria</taxon>
        <taxon>Canalipalpata</taxon>
        <taxon>Sabellida</taxon>
        <taxon>Siboglinidae</taxon>
        <taxon>Ridgeia</taxon>
    </lineage>
</organism>
<name>A0AAD9P9R2_RIDPI</name>
<protein>
    <recommendedName>
        <fullName evidence="7">Large ribosomal subunit protein bL32m</fullName>
    </recommendedName>
    <alternativeName>
        <fullName evidence="8">39S ribosomal protein L32, mitochondrial</fullName>
    </alternativeName>
</protein>
<evidence type="ECO:0000256" key="1">
    <source>
        <dbReference type="ARBA" id="ARBA00004173"/>
    </source>
</evidence>
<evidence type="ECO:0000313" key="10">
    <source>
        <dbReference type="EMBL" id="KAK2190775.1"/>
    </source>
</evidence>
<evidence type="ECO:0000256" key="9">
    <source>
        <dbReference type="ARBA" id="ARBA00045766"/>
    </source>
</evidence>
<proteinExistence type="inferred from homology"/>
<evidence type="ECO:0000256" key="3">
    <source>
        <dbReference type="ARBA" id="ARBA00022946"/>
    </source>
</evidence>
<dbReference type="Proteomes" id="UP001209878">
    <property type="component" value="Unassembled WGS sequence"/>
</dbReference>
<dbReference type="SUPFAM" id="SSF57829">
    <property type="entry name" value="Zn-binding ribosomal proteins"/>
    <property type="match status" value="1"/>
</dbReference>
<evidence type="ECO:0000313" key="11">
    <source>
        <dbReference type="Proteomes" id="UP001209878"/>
    </source>
</evidence>
<dbReference type="Pfam" id="PF01783">
    <property type="entry name" value="Ribosomal_L32p"/>
    <property type="match status" value="1"/>
</dbReference>
<dbReference type="EMBL" id="JAODUO010000069">
    <property type="protein sequence ID" value="KAK2190775.1"/>
    <property type="molecule type" value="Genomic_DNA"/>
</dbReference>
<keyword evidence="5" id="KW-0496">Mitochondrion</keyword>
<evidence type="ECO:0000256" key="8">
    <source>
        <dbReference type="ARBA" id="ARBA00042577"/>
    </source>
</evidence>
<comment type="similarity">
    <text evidence="2">Belongs to the bacterial ribosomal protein bL32 family.</text>
</comment>
<dbReference type="GO" id="GO:0006412">
    <property type="term" value="P:translation"/>
    <property type="evidence" value="ECO:0007669"/>
    <property type="project" value="InterPro"/>
</dbReference>
<dbReference type="GO" id="GO:0003735">
    <property type="term" value="F:structural constituent of ribosome"/>
    <property type="evidence" value="ECO:0007669"/>
    <property type="project" value="InterPro"/>
</dbReference>
<dbReference type="AlphaFoldDB" id="A0AAD9P9R2"/>
<dbReference type="InterPro" id="IPR051991">
    <property type="entry name" value="Mitoribosomal_protein_bL32"/>
</dbReference>
<keyword evidence="3" id="KW-0809">Transit peptide</keyword>
<sequence>MSINTGSWRLRIEWSMGSSSACGTNLPQTVSQPQSIIDDIFGDGFFWAVPKARRSLERRRTRRNGSTKLEHWATPRKNIKECLVCGHWHLAHTICGNCYDKVRKETEEMRATMNKNDRDYNAPHTEVVYVYQGEEKDTELLKGKYVVEVDKPRPEWFSKFLLTKALGRR</sequence>
<keyword evidence="4" id="KW-0689">Ribosomal protein</keyword>
<comment type="function">
    <text evidence="9">Component of the mitochondrial large ribosomal subunit (mt-LSU). The mitochondrial ribosome (mitoribosome) is a large ribonucleoprotein complex responsible for the synthesis of proteins inside mitochondria.</text>
</comment>
<keyword evidence="6" id="KW-0687">Ribonucleoprotein</keyword>